<dbReference type="Proteomes" id="UP000314294">
    <property type="component" value="Unassembled WGS sequence"/>
</dbReference>
<feature type="region of interest" description="Disordered" evidence="1">
    <location>
        <begin position="120"/>
        <end position="146"/>
    </location>
</feature>
<protein>
    <submittedName>
        <fullName evidence="2">Uncharacterized protein</fullName>
    </submittedName>
</protein>
<evidence type="ECO:0000256" key="1">
    <source>
        <dbReference type="SAM" id="MobiDB-lite"/>
    </source>
</evidence>
<reference evidence="2 3" key="1">
    <citation type="submission" date="2019-03" db="EMBL/GenBank/DDBJ databases">
        <title>First draft genome of Liparis tanakae, snailfish: a comprehensive survey of snailfish specific genes.</title>
        <authorList>
            <person name="Kim W."/>
            <person name="Song I."/>
            <person name="Jeong J.-H."/>
            <person name="Kim D."/>
            <person name="Kim S."/>
            <person name="Ryu S."/>
            <person name="Song J.Y."/>
            <person name="Lee S.K."/>
        </authorList>
    </citation>
    <scope>NUCLEOTIDE SEQUENCE [LARGE SCALE GENOMIC DNA]</scope>
    <source>
        <tissue evidence="2">Muscle</tissue>
    </source>
</reference>
<feature type="compositionally biased region" description="Basic and acidic residues" evidence="1">
    <location>
        <begin position="79"/>
        <end position="88"/>
    </location>
</feature>
<evidence type="ECO:0000313" key="2">
    <source>
        <dbReference type="EMBL" id="TNN69426.1"/>
    </source>
</evidence>
<gene>
    <name evidence="2" type="ORF">EYF80_020260</name>
</gene>
<proteinExistence type="predicted"/>
<evidence type="ECO:0000313" key="3">
    <source>
        <dbReference type="Proteomes" id="UP000314294"/>
    </source>
</evidence>
<name>A0A4Z2HUA3_9TELE</name>
<dbReference type="EMBL" id="SRLO01000175">
    <property type="protein sequence ID" value="TNN69426.1"/>
    <property type="molecule type" value="Genomic_DNA"/>
</dbReference>
<feature type="region of interest" description="Disordered" evidence="1">
    <location>
        <begin position="37"/>
        <end position="99"/>
    </location>
</feature>
<dbReference type="AlphaFoldDB" id="A0A4Z2HUA3"/>
<keyword evidence="3" id="KW-1185">Reference proteome</keyword>
<accession>A0A4Z2HUA3</accession>
<organism evidence="2 3">
    <name type="scientific">Liparis tanakae</name>
    <name type="common">Tanaka's snailfish</name>
    <dbReference type="NCBI Taxonomy" id="230148"/>
    <lineage>
        <taxon>Eukaryota</taxon>
        <taxon>Metazoa</taxon>
        <taxon>Chordata</taxon>
        <taxon>Craniata</taxon>
        <taxon>Vertebrata</taxon>
        <taxon>Euteleostomi</taxon>
        <taxon>Actinopterygii</taxon>
        <taxon>Neopterygii</taxon>
        <taxon>Teleostei</taxon>
        <taxon>Neoteleostei</taxon>
        <taxon>Acanthomorphata</taxon>
        <taxon>Eupercaria</taxon>
        <taxon>Perciformes</taxon>
        <taxon>Cottioidei</taxon>
        <taxon>Cottales</taxon>
        <taxon>Liparidae</taxon>
        <taxon>Liparis</taxon>
    </lineage>
</organism>
<sequence>MSSIQEITLQEEEEEGFERRLHLPPWTRCVRQLAGGAAHVHGGGPGRSQVTQRLPDEGHGVIPAGACPQLHGQAETADDGDRRGAPHLEEEEEEESQHHMVVFIFDLHDNLQQISPNICGGRSELEVSPGASRDPNSNKKNPGKGH</sequence>
<comment type="caution">
    <text evidence="2">The sequence shown here is derived from an EMBL/GenBank/DDBJ whole genome shotgun (WGS) entry which is preliminary data.</text>
</comment>